<sequence length="480" mass="54707">MLAIDTSNNVKICKVSYCEVNMVSVTSYTYPTETENDNSQFQSQKLRESINTSLESNISKFNTMEQSGLLDNCRTLSKDATFREVFRSLLFYILDSFHIYRHDINDKLVPYFHVTPESENANYKTWIAVTGMDSYTKIEQTGSNKFKVTDMYREFNDEKKCLEQKYRDRDFSGRNVEEFIGLLSAHDRLEKDSNANSKLTVAADILKQELAINNRDDRFSLQSEAEKIMMGVLKEREGDKLIPEKHLHQTDTKKLTLYEKEFNSLIGDTFRQVSEGSSCILCCGVKINDTIRNLLEHKVAELEKVKGFQTYNSYEELFNKIIFTNDECQLVRDSLNEDSVSSEKIGDIISSLSTSSGIGNLYYACSQAFHGANDYVHSEVLTLVENVGGLVSNYPAFVALNGRNNALFVDFSEHKFKQTYYILRAVQNNEAGNFKLANFIYTTETNLLNNNTDAGSVIEIKESSSIKRTFTGNVTIEAFN</sequence>
<accession>A0A6D0I770</accession>
<comment type="caution">
    <text evidence="1">The sequence shown here is derived from an EMBL/GenBank/DDBJ whole genome shotgun (WGS) entry which is preliminary data.</text>
</comment>
<evidence type="ECO:0000313" key="4">
    <source>
        <dbReference type="Proteomes" id="UP000460875"/>
    </source>
</evidence>
<evidence type="ECO:0000313" key="1">
    <source>
        <dbReference type="EMBL" id="MWR13867.1"/>
    </source>
</evidence>
<reference evidence="3 4" key="1">
    <citation type="submission" date="2019-12" db="EMBL/GenBank/DDBJ databases">
        <title>Enteriobacteria Tanzani isolates_8377-8380.</title>
        <authorList>
            <person name="Subbiah M."/>
            <person name="Call D."/>
        </authorList>
    </citation>
    <scope>NUCLEOTIDE SEQUENCE [LARGE SCALE GENOMIC DNA]</scope>
    <source>
        <strain evidence="2 4">8379wE2</strain>
        <strain evidence="1 3">8380wG1</strain>
    </source>
</reference>
<proteinExistence type="predicted"/>
<organism evidence="1 3">
    <name type="scientific">Escherichia coli</name>
    <dbReference type="NCBI Taxonomy" id="562"/>
    <lineage>
        <taxon>Bacteria</taxon>
        <taxon>Pseudomonadati</taxon>
        <taxon>Pseudomonadota</taxon>
        <taxon>Gammaproteobacteria</taxon>
        <taxon>Enterobacterales</taxon>
        <taxon>Enterobacteriaceae</taxon>
        <taxon>Escherichia</taxon>
    </lineage>
</organism>
<dbReference type="Proteomes" id="UP000430387">
    <property type="component" value="Unassembled WGS sequence"/>
</dbReference>
<evidence type="ECO:0000313" key="3">
    <source>
        <dbReference type="Proteomes" id="UP000430387"/>
    </source>
</evidence>
<name>A0A6D0I770_ECOLX</name>
<dbReference type="Proteomes" id="UP000460875">
    <property type="component" value="Unassembled WGS sequence"/>
</dbReference>
<protein>
    <submittedName>
        <fullName evidence="1">Uncharacterized protein</fullName>
    </submittedName>
</protein>
<gene>
    <name evidence="2" type="ORF">GP975_14925</name>
    <name evidence="1" type="ORF">GQA06_08665</name>
</gene>
<evidence type="ECO:0000313" key="2">
    <source>
        <dbReference type="EMBL" id="MWR39323.1"/>
    </source>
</evidence>
<dbReference type="EMBL" id="WTQJ01000122">
    <property type="protein sequence ID" value="MWR13867.1"/>
    <property type="molecule type" value="Genomic_DNA"/>
</dbReference>
<dbReference type="AlphaFoldDB" id="A0A6D0I770"/>
<dbReference type="EMBL" id="WTQT01000331">
    <property type="protein sequence ID" value="MWR39323.1"/>
    <property type="molecule type" value="Genomic_DNA"/>
</dbReference>